<dbReference type="Gene3D" id="1.10.10.10">
    <property type="entry name" value="Winged helix-like DNA-binding domain superfamily/Winged helix DNA-binding domain"/>
    <property type="match status" value="1"/>
</dbReference>
<protein>
    <submittedName>
        <fullName evidence="7">Molybdenum transport protein ModE</fullName>
    </submittedName>
</protein>
<dbReference type="PANTHER" id="PTHR30432">
    <property type="entry name" value="TRANSCRIPTIONAL REGULATOR MODE"/>
    <property type="match status" value="1"/>
</dbReference>
<keyword evidence="2 5" id="KW-0813">Transport</keyword>
<evidence type="ECO:0000256" key="1">
    <source>
        <dbReference type="ARBA" id="ARBA00008110"/>
    </source>
</evidence>
<dbReference type="SUPFAM" id="SSF46785">
    <property type="entry name" value="Winged helix' DNA-binding domain"/>
    <property type="match status" value="1"/>
</dbReference>
<gene>
    <name evidence="7" type="primary">modE</name>
    <name evidence="7" type="ORF">MSZNOR_2359</name>
</gene>
<accession>A0ABN8X7I5</accession>
<feature type="domain" description="Mop" evidence="6">
    <location>
        <begin position="131"/>
        <end position="197"/>
    </location>
</feature>
<evidence type="ECO:0000259" key="6">
    <source>
        <dbReference type="PROSITE" id="PS51866"/>
    </source>
</evidence>
<dbReference type="InterPro" id="IPR036390">
    <property type="entry name" value="WH_DNA-bd_sf"/>
</dbReference>
<dbReference type="PIRSF" id="PIRSF005763">
    <property type="entry name" value="Txn_reg_ModE"/>
    <property type="match status" value="1"/>
</dbReference>
<keyword evidence="3 5" id="KW-0500">Molybdenum</keyword>
<dbReference type="InterPro" id="IPR005116">
    <property type="entry name" value="Transp-assoc_OB_typ1"/>
</dbReference>
<evidence type="ECO:0000256" key="2">
    <source>
        <dbReference type="ARBA" id="ARBA00022448"/>
    </source>
</evidence>
<evidence type="ECO:0000313" key="8">
    <source>
        <dbReference type="Proteomes" id="UP001162030"/>
    </source>
</evidence>
<dbReference type="NCBIfam" id="TIGR00638">
    <property type="entry name" value="Mop"/>
    <property type="match status" value="2"/>
</dbReference>
<proteinExistence type="inferred from homology"/>
<sequence length="271" mass="29225">MDPHSTNSEQPIALVEGELRLIGGLNERLFRLLAAIEKIGSINRAAKEVGLSYKGAWEMVERANNLCPQVLVSTAIGGRHGGGTKLTATGRELLALFTRLQEEHRRFLESKNRELADNPNLVFLLRRLNSKASERNQLFGKVTAVRIGAVTVEVSIALRGGDTLIASITKASADSFGLKYGDEVMALIKAPFVMVVKDFGGYRLSERNQLKGTVKRIQRGIVNAEVVIELAGGDSVAAVITTESLKSMGLREGDTVWAVVKASSVILGVGT</sequence>
<name>A0ABN8X7I5_9GAMM</name>
<evidence type="ECO:0000256" key="4">
    <source>
        <dbReference type="ARBA" id="ARBA00022737"/>
    </source>
</evidence>
<dbReference type="Pfam" id="PF03459">
    <property type="entry name" value="TOBE"/>
    <property type="match status" value="2"/>
</dbReference>
<dbReference type="EMBL" id="OX458333">
    <property type="protein sequence ID" value="CAI8842774.1"/>
    <property type="molecule type" value="Genomic_DNA"/>
</dbReference>
<dbReference type="InterPro" id="IPR004606">
    <property type="entry name" value="Mop_domain"/>
</dbReference>
<evidence type="ECO:0000313" key="7">
    <source>
        <dbReference type="EMBL" id="CAI8842774.1"/>
    </source>
</evidence>
<dbReference type="SUPFAM" id="SSF50331">
    <property type="entry name" value="MOP-like"/>
    <property type="match status" value="2"/>
</dbReference>
<dbReference type="InterPro" id="IPR051815">
    <property type="entry name" value="Molybdate_resp_trans_reg"/>
</dbReference>
<dbReference type="InterPro" id="IPR036388">
    <property type="entry name" value="WH-like_DNA-bd_sf"/>
</dbReference>
<keyword evidence="4" id="KW-0677">Repeat</keyword>
<feature type="domain" description="Mop" evidence="6">
    <location>
        <begin position="203"/>
        <end position="269"/>
    </location>
</feature>
<dbReference type="PANTHER" id="PTHR30432:SF1">
    <property type="entry name" value="DNA-BINDING TRANSCRIPTIONAL DUAL REGULATOR MODE"/>
    <property type="match status" value="1"/>
</dbReference>
<dbReference type="Proteomes" id="UP001162030">
    <property type="component" value="Chromosome"/>
</dbReference>
<evidence type="ECO:0000256" key="5">
    <source>
        <dbReference type="PIRNR" id="PIRNR005763"/>
    </source>
</evidence>
<dbReference type="Gene3D" id="2.40.50.100">
    <property type="match status" value="2"/>
</dbReference>
<dbReference type="InterPro" id="IPR016462">
    <property type="entry name" value="ModE"/>
</dbReference>
<reference evidence="7 8" key="1">
    <citation type="submission" date="2023-03" db="EMBL/GenBank/DDBJ databases">
        <authorList>
            <person name="Pearce D."/>
        </authorList>
    </citation>
    <scope>NUCLEOTIDE SEQUENCE [LARGE SCALE GENOMIC DNA]</scope>
    <source>
        <strain evidence="7">Msz</strain>
    </source>
</reference>
<keyword evidence="8" id="KW-1185">Reference proteome</keyword>
<dbReference type="PROSITE" id="PS51866">
    <property type="entry name" value="MOP"/>
    <property type="match status" value="2"/>
</dbReference>
<comment type="similarity">
    <text evidence="1 5">Belongs to the ModE family.</text>
</comment>
<organism evidence="7 8">
    <name type="scientific">Methylocaldum szegediense</name>
    <dbReference type="NCBI Taxonomy" id="73780"/>
    <lineage>
        <taxon>Bacteria</taxon>
        <taxon>Pseudomonadati</taxon>
        <taxon>Pseudomonadota</taxon>
        <taxon>Gammaproteobacteria</taxon>
        <taxon>Methylococcales</taxon>
        <taxon>Methylococcaceae</taxon>
        <taxon>Methylocaldum</taxon>
    </lineage>
</organism>
<dbReference type="InterPro" id="IPR008995">
    <property type="entry name" value="Mo/tungstate-bd_C_term_dom"/>
</dbReference>
<dbReference type="RefSeq" id="WP_317964040.1">
    <property type="nucleotide sequence ID" value="NZ_OX458333.1"/>
</dbReference>
<evidence type="ECO:0000256" key="3">
    <source>
        <dbReference type="ARBA" id="ARBA00022505"/>
    </source>
</evidence>